<gene>
    <name evidence="2" type="ORF">VTL71DRAFT_2885</name>
</gene>
<proteinExistence type="predicted"/>
<name>A0ABR4C5L1_9HELO</name>
<sequence>MMASHISHNRGHISHTDRPPSYRQAQGSSTRSGNAPIPTQQFGKQLIFVETQYTSNASPAKVYRYPGTTNLFSNKPITNYCYSGPSIFPEYGKAPVEVISINMDQKIPEITSDIMTAMIKDNAIEYANGKSVSVELDGLSVAWQGQETVQSWSAGRNEKEVKDIFTKMAERDWQDHLVIFYNVYETNPRLKK</sequence>
<comment type="caution">
    <text evidence="2">The sequence shown here is derived from an EMBL/GenBank/DDBJ whole genome shotgun (WGS) entry which is preliminary data.</text>
</comment>
<dbReference type="EMBL" id="JAZHXI010000012">
    <property type="protein sequence ID" value="KAL2065216.1"/>
    <property type="molecule type" value="Genomic_DNA"/>
</dbReference>
<reference evidence="2 3" key="1">
    <citation type="journal article" date="2024" name="Commun. Biol.">
        <title>Comparative genomic analysis of thermophilic fungi reveals convergent evolutionary adaptations and gene losses.</title>
        <authorList>
            <person name="Steindorff A.S."/>
            <person name="Aguilar-Pontes M.V."/>
            <person name="Robinson A.J."/>
            <person name="Andreopoulos B."/>
            <person name="LaButti K."/>
            <person name="Kuo A."/>
            <person name="Mondo S."/>
            <person name="Riley R."/>
            <person name="Otillar R."/>
            <person name="Haridas S."/>
            <person name="Lipzen A."/>
            <person name="Grimwood J."/>
            <person name="Schmutz J."/>
            <person name="Clum A."/>
            <person name="Reid I.D."/>
            <person name="Moisan M.C."/>
            <person name="Butler G."/>
            <person name="Nguyen T.T.M."/>
            <person name="Dewar K."/>
            <person name="Conant G."/>
            <person name="Drula E."/>
            <person name="Henrissat B."/>
            <person name="Hansel C."/>
            <person name="Singer S."/>
            <person name="Hutchinson M.I."/>
            <person name="de Vries R.P."/>
            <person name="Natvig D.O."/>
            <person name="Powell A.J."/>
            <person name="Tsang A."/>
            <person name="Grigoriev I.V."/>
        </authorList>
    </citation>
    <scope>NUCLEOTIDE SEQUENCE [LARGE SCALE GENOMIC DNA]</scope>
    <source>
        <strain evidence="2 3">CBS 494.80</strain>
    </source>
</reference>
<accession>A0ABR4C5L1</accession>
<feature type="compositionally biased region" description="Polar residues" evidence="1">
    <location>
        <begin position="23"/>
        <end position="36"/>
    </location>
</feature>
<evidence type="ECO:0000313" key="3">
    <source>
        <dbReference type="Proteomes" id="UP001595075"/>
    </source>
</evidence>
<keyword evidence="3" id="KW-1185">Reference proteome</keyword>
<dbReference type="Proteomes" id="UP001595075">
    <property type="component" value="Unassembled WGS sequence"/>
</dbReference>
<evidence type="ECO:0000313" key="2">
    <source>
        <dbReference type="EMBL" id="KAL2065216.1"/>
    </source>
</evidence>
<organism evidence="2 3">
    <name type="scientific">Oculimacula yallundae</name>
    <dbReference type="NCBI Taxonomy" id="86028"/>
    <lineage>
        <taxon>Eukaryota</taxon>
        <taxon>Fungi</taxon>
        <taxon>Dikarya</taxon>
        <taxon>Ascomycota</taxon>
        <taxon>Pezizomycotina</taxon>
        <taxon>Leotiomycetes</taxon>
        <taxon>Helotiales</taxon>
        <taxon>Ploettnerulaceae</taxon>
        <taxon>Oculimacula</taxon>
    </lineage>
</organism>
<feature type="region of interest" description="Disordered" evidence="1">
    <location>
        <begin position="1"/>
        <end position="36"/>
    </location>
</feature>
<evidence type="ECO:0000256" key="1">
    <source>
        <dbReference type="SAM" id="MobiDB-lite"/>
    </source>
</evidence>
<protein>
    <submittedName>
        <fullName evidence="2">Uncharacterized protein</fullName>
    </submittedName>
</protein>